<feature type="modified residue" description="N6-(pyridoxal phosphate)lysine" evidence="6">
    <location>
        <position position="326"/>
    </location>
</feature>
<keyword evidence="5 7" id="KW-0456">Lyase</keyword>
<keyword evidence="4 6" id="KW-0663">Pyridoxal phosphate</keyword>
<dbReference type="Gene3D" id="3.40.640.10">
    <property type="entry name" value="Type I PLP-dependent aspartate aminotransferase-like (Major domain)"/>
    <property type="match status" value="1"/>
</dbReference>
<dbReference type="InterPro" id="IPR015424">
    <property type="entry name" value="PyrdxlP-dep_Trfase"/>
</dbReference>
<proteinExistence type="inferred from homology"/>
<dbReference type="InterPro" id="IPR015421">
    <property type="entry name" value="PyrdxlP-dep_Trfase_major"/>
</dbReference>
<sequence>MDTKYFEKNANNDTLFNQSSLLSNVNFFDSSSLEHYKEITELGLNTLIKTVKETSHPNSGISPEELKNAFKNIDLDSPLIDINDVVDELDELYLKHAVYFHHKDYLAHLNCPVLLTSLLAEQISCAINTAVETWDQSAGGTFIEQKVIDWLAYRIGYLKSADGVFTTGGTQSNLMALLLAREQCNTKLDDTKKASLPTNTSKFRILCSEYSHYSIQKAAFVLGLGQEAVISVPANAQRQMDPTALSSTLASLVEQGLIPMAVVATAGTTDFGSIDPIEEIASLCQQYQCWLHVDAAYGGVLLISNKFPHLLKSIEQADSVSIDFHKSFFQPLCCSALMVSNGQSLSHLTYHADYLNPKHQADNGIPDLANKSLQTSRRFDALKIWLTLRACGPEAIGKLFDDLILNTQEVYQRSQHLTDIKFVQEPQLTTLVFRFVDQRLTPTEQDTCNRAIREALSKSRRALIAATVVKGRQYLKITMLNPQTPVDSIVAVFEAINTCGHSITKQLLTNVKQSA</sequence>
<reference evidence="8 9" key="1">
    <citation type="submission" date="2016-06" db="EMBL/GenBank/DDBJ databases">
        <authorList>
            <person name="Kjaerup R.B."/>
            <person name="Dalgaard T.S."/>
            <person name="Juul-Madsen H.R."/>
        </authorList>
    </citation>
    <scope>NUCLEOTIDE SEQUENCE [LARGE SCALE GENOMIC DNA]</scope>
    <source>
        <strain evidence="8 9">1S159</strain>
    </source>
</reference>
<organism evidence="8 9">
    <name type="scientific">Aliivibrio logei</name>
    <name type="common">Vibrio logei</name>
    <dbReference type="NCBI Taxonomy" id="688"/>
    <lineage>
        <taxon>Bacteria</taxon>
        <taxon>Pseudomonadati</taxon>
        <taxon>Pseudomonadota</taxon>
        <taxon>Gammaproteobacteria</taxon>
        <taxon>Vibrionales</taxon>
        <taxon>Vibrionaceae</taxon>
        <taxon>Aliivibrio</taxon>
    </lineage>
</organism>
<dbReference type="AlphaFoldDB" id="A0A1B9P456"/>
<dbReference type="InterPro" id="IPR002129">
    <property type="entry name" value="PyrdxlP-dep_de-COase"/>
</dbReference>
<dbReference type="Gene3D" id="3.90.1150.10">
    <property type="entry name" value="Aspartate Aminotransferase, domain 1"/>
    <property type="match status" value="1"/>
</dbReference>
<dbReference type="GO" id="GO:0030170">
    <property type="term" value="F:pyridoxal phosphate binding"/>
    <property type="evidence" value="ECO:0007669"/>
    <property type="project" value="InterPro"/>
</dbReference>
<dbReference type="Gene3D" id="1.20.1650.10">
    <property type="entry name" value="PLP-dependent transferases"/>
    <property type="match status" value="1"/>
</dbReference>
<dbReference type="GO" id="GO:0005737">
    <property type="term" value="C:cytoplasm"/>
    <property type="evidence" value="ECO:0007669"/>
    <property type="project" value="TreeGrafter"/>
</dbReference>
<dbReference type="GO" id="GO:0019752">
    <property type="term" value="P:carboxylic acid metabolic process"/>
    <property type="evidence" value="ECO:0007669"/>
    <property type="project" value="InterPro"/>
</dbReference>
<dbReference type="PANTHER" id="PTHR45677">
    <property type="entry name" value="GLUTAMATE DECARBOXYLASE-RELATED"/>
    <property type="match status" value="1"/>
</dbReference>
<comment type="similarity">
    <text evidence="2 7">Belongs to the group II decarboxylase family.</text>
</comment>
<protein>
    <submittedName>
        <fullName evidence="8">Pyridoxal-dependent decarboxylase</fullName>
    </submittedName>
</protein>
<evidence type="ECO:0000313" key="8">
    <source>
        <dbReference type="EMBL" id="OCH23287.1"/>
    </source>
</evidence>
<accession>A0A1B9P456</accession>
<evidence type="ECO:0000256" key="6">
    <source>
        <dbReference type="PIRSR" id="PIRSR602129-50"/>
    </source>
</evidence>
<dbReference type="InterPro" id="IPR015422">
    <property type="entry name" value="PyrdxlP-dep_Trfase_small"/>
</dbReference>
<evidence type="ECO:0000313" key="9">
    <source>
        <dbReference type="Proteomes" id="UP000093523"/>
    </source>
</evidence>
<dbReference type="EMBL" id="MAJU01000004">
    <property type="protein sequence ID" value="OCH23287.1"/>
    <property type="molecule type" value="Genomic_DNA"/>
</dbReference>
<dbReference type="RefSeq" id="WP_065609836.1">
    <property type="nucleotide sequence ID" value="NZ_CAWMPN010000004.1"/>
</dbReference>
<evidence type="ECO:0000256" key="5">
    <source>
        <dbReference type="ARBA" id="ARBA00023239"/>
    </source>
</evidence>
<name>A0A1B9P456_ALILO</name>
<evidence type="ECO:0000256" key="4">
    <source>
        <dbReference type="ARBA" id="ARBA00022898"/>
    </source>
</evidence>
<evidence type="ECO:0000256" key="1">
    <source>
        <dbReference type="ARBA" id="ARBA00001933"/>
    </source>
</evidence>
<gene>
    <name evidence="8" type="ORF">A6E04_05110</name>
</gene>
<dbReference type="GO" id="GO:0016831">
    <property type="term" value="F:carboxy-lyase activity"/>
    <property type="evidence" value="ECO:0007669"/>
    <property type="project" value="UniProtKB-KW"/>
</dbReference>
<dbReference type="Pfam" id="PF00282">
    <property type="entry name" value="Pyridoxal_deC"/>
    <property type="match status" value="1"/>
</dbReference>
<evidence type="ECO:0000256" key="7">
    <source>
        <dbReference type="RuleBase" id="RU000382"/>
    </source>
</evidence>
<comment type="cofactor">
    <cofactor evidence="1 6 7">
        <name>pyridoxal 5'-phosphate</name>
        <dbReference type="ChEBI" id="CHEBI:597326"/>
    </cofactor>
</comment>
<comment type="caution">
    <text evidence="8">The sequence shown here is derived from an EMBL/GenBank/DDBJ whole genome shotgun (WGS) entry which is preliminary data.</text>
</comment>
<evidence type="ECO:0000256" key="3">
    <source>
        <dbReference type="ARBA" id="ARBA00022793"/>
    </source>
</evidence>
<dbReference type="OrthoDB" id="9803665at2"/>
<evidence type="ECO:0000256" key="2">
    <source>
        <dbReference type="ARBA" id="ARBA00009533"/>
    </source>
</evidence>
<keyword evidence="3" id="KW-0210">Decarboxylase</keyword>
<dbReference type="PANTHER" id="PTHR45677:SF8">
    <property type="entry name" value="CYSTEINE SULFINIC ACID DECARBOXYLASE"/>
    <property type="match status" value="1"/>
</dbReference>
<dbReference type="STRING" id="688.A6E04_05110"/>
<dbReference type="Proteomes" id="UP000093523">
    <property type="component" value="Unassembled WGS sequence"/>
</dbReference>
<dbReference type="SUPFAM" id="SSF53383">
    <property type="entry name" value="PLP-dependent transferases"/>
    <property type="match status" value="1"/>
</dbReference>